<dbReference type="InterPro" id="IPR036388">
    <property type="entry name" value="WH-like_DNA-bd_sf"/>
</dbReference>
<proteinExistence type="inferred from homology"/>
<dbReference type="PROSITE" id="PS50931">
    <property type="entry name" value="HTH_LYSR"/>
    <property type="match status" value="1"/>
</dbReference>
<sequence length="320" mass="34078">MELRQLTALVTVAEVGSVTKAAKLLHVVQPAVTRQIRLLEEELGVPLFQRTRHGMVPTPAAEVLIMRARRALHELDAARAELRPEPGEVSGIVSVGLLESVLDILAQPLTEAVARRHPGIELRLFTGYSGHLQQWLDTGEIDLSLLYNLSDTPSLSVVPLLREQLWAVAPPDAGLCADSPVPWATVLAHPLVLPVSGHGLRALIDRARSVVPMAPRIVVQTNSMLLQKNLVLAGHGWTVLPAAGVAADVAGGRLSGAPLTAPDVERSVVLGLQHRNRLLAPVEAVASSLTRLVSDLVRSGAWPSARPAATADARPRPADG</sequence>
<dbReference type="AlphaFoldDB" id="A0A561T0J5"/>
<dbReference type="GO" id="GO:0003700">
    <property type="term" value="F:DNA-binding transcription factor activity"/>
    <property type="evidence" value="ECO:0007669"/>
    <property type="project" value="InterPro"/>
</dbReference>
<dbReference type="Pfam" id="PF00126">
    <property type="entry name" value="HTH_1"/>
    <property type="match status" value="1"/>
</dbReference>
<organism evidence="7 8">
    <name type="scientific">Pseudonocardia hierapolitana</name>
    <dbReference type="NCBI Taxonomy" id="1128676"/>
    <lineage>
        <taxon>Bacteria</taxon>
        <taxon>Bacillati</taxon>
        <taxon>Actinomycetota</taxon>
        <taxon>Actinomycetes</taxon>
        <taxon>Pseudonocardiales</taxon>
        <taxon>Pseudonocardiaceae</taxon>
        <taxon>Pseudonocardia</taxon>
    </lineage>
</organism>
<keyword evidence="8" id="KW-1185">Reference proteome</keyword>
<dbReference type="Pfam" id="PF03466">
    <property type="entry name" value="LysR_substrate"/>
    <property type="match status" value="1"/>
</dbReference>
<dbReference type="SUPFAM" id="SSF46785">
    <property type="entry name" value="Winged helix' DNA-binding domain"/>
    <property type="match status" value="1"/>
</dbReference>
<dbReference type="GO" id="GO:2000142">
    <property type="term" value="P:regulation of DNA-templated transcription initiation"/>
    <property type="evidence" value="ECO:0007669"/>
    <property type="project" value="TreeGrafter"/>
</dbReference>
<evidence type="ECO:0000313" key="8">
    <source>
        <dbReference type="Proteomes" id="UP000321261"/>
    </source>
</evidence>
<dbReference type="SUPFAM" id="SSF53850">
    <property type="entry name" value="Periplasmic binding protein-like II"/>
    <property type="match status" value="1"/>
</dbReference>
<dbReference type="InterPro" id="IPR036390">
    <property type="entry name" value="WH_DNA-bd_sf"/>
</dbReference>
<evidence type="ECO:0000259" key="6">
    <source>
        <dbReference type="PROSITE" id="PS50931"/>
    </source>
</evidence>
<keyword evidence="2" id="KW-0805">Transcription regulation</keyword>
<dbReference type="EMBL" id="VIWU01000001">
    <property type="protein sequence ID" value="TWF80634.1"/>
    <property type="molecule type" value="Genomic_DNA"/>
</dbReference>
<protein>
    <submittedName>
        <fullName evidence="7">DNA-binding transcriptional LysR family regulator</fullName>
    </submittedName>
</protein>
<dbReference type="GO" id="GO:0003677">
    <property type="term" value="F:DNA binding"/>
    <property type="evidence" value="ECO:0007669"/>
    <property type="project" value="UniProtKB-KW"/>
</dbReference>
<dbReference type="InterPro" id="IPR000847">
    <property type="entry name" value="LysR_HTH_N"/>
</dbReference>
<dbReference type="Gene3D" id="1.10.10.10">
    <property type="entry name" value="Winged helix-like DNA-binding domain superfamily/Winged helix DNA-binding domain"/>
    <property type="match status" value="1"/>
</dbReference>
<evidence type="ECO:0000256" key="2">
    <source>
        <dbReference type="ARBA" id="ARBA00023015"/>
    </source>
</evidence>
<evidence type="ECO:0000256" key="3">
    <source>
        <dbReference type="ARBA" id="ARBA00023125"/>
    </source>
</evidence>
<dbReference type="RefSeq" id="WP_147259281.1">
    <property type="nucleotide sequence ID" value="NZ_VIWU01000001.1"/>
</dbReference>
<accession>A0A561T0J5</accession>
<keyword evidence="4" id="KW-0010">Activator</keyword>
<evidence type="ECO:0000256" key="1">
    <source>
        <dbReference type="ARBA" id="ARBA00009437"/>
    </source>
</evidence>
<evidence type="ECO:0000256" key="5">
    <source>
        <dbReference type="ARBA" id="ARBA00023163"/>
    </source>
</evidence>
<dbReference type="OrthoDB" id="3181812at2"/>
<keyword evidence="3 7" id="KW-0238">DNA-binding</keyword>
<evidence type="ECO:0000256" key="4">
    <source>
        <dbReference type="ARBA" id="ARBA00023159"/>
    </source>
</evidence>
<dbReference type="Gene3D" id="3.40.190.290">
    <property type="match status" value="1"/>
</dbReference>
<feature type="domain" description="HTH lysR-type" evidence="6">
    <location>
        <begin position="1"/>
        <end position="58"/>
    </location>
</feature>
<reference evidence="7 8" key="1">
    <citation type="submission" date="2019-06" db="EMBL/GenBank/DDBJ databases">
        <title>Sequencing the genomes of 1000 actinobacteria strains.</title>
        <authorList>
            <person name="Klenk H.-P."/>
        </authorList>
    </citation>
    <scope>NUCLEOTIDE SEQUENCE [LARGE SCALE GENOMIC DNA]</scope>
    <source>
        <strain evidence="7 8">DSM 45671</strain>
    </source>
</reference>
<comment type="similarity">
    <text evidence="1">Belongs to the LysR transcriptional regulatory family.</text>
</comment>
<keyword evidence="5" id="KW-0804">Transcription</keyword>
<comment type="caution">
    <text evidence="7">The sequence shown here is derived from an EMBL/GenBank/DDBJ whole genome shotgun (WGS) entry which is preliminary data.</text>
</comment>
<dbReference type="PANTHER" id="PTHR30293">
    <property type="entry name" value="TRANSCRIPTIONAL REGULATORY PROTEIN NAC-RELATED"/>
    <property type="match status" value="1"/>
</dbReference>
<dbReference type="PANTHER" id="PTHR30293:SF0">
    <property type="entry name" value="NITROGEN ASSIMILATION REGULATORY PROTEIN NAC"/>
    <property type="match status" value="1"/>
</dbReference>
<dbReference type="FunFam" id="1.10.10.10:FF:000001">
    <property type="entry name" value="LysR family transcriptional regulator"/>
    <property type="match status" value="1"/>
</dbReference>
<name>A0A561T0J5_9PSEU</name>
<dbReference type="InterPro" id="IPR005119">
    <property type="entry name" value="LysR_subst-bd"/>
</dbReference>
<evidence type="ECO:0000313" key="7">
    <source>
        <dbReference type="EMBL" id="TWF80634.1"/>
    </source>
</evidence>
<dbReference type="Proteomes" id="UP000321261">
    <property type="component" value="Unassembled WGS sequence"/>
</dbReference>
<gene>
    <name evidence="7" type="ORF">FHX44_116577</name>
</gene>
<dbReference type="PRINTS" id="PR00039">
    <property type="entry name" value="HTHLYSR"/>
</dbReference>